<feature type="domain" description="Sodium/calcium exchanger membrane region" evidence="10">
    <location>
        <begin position="77"/>
        <end position="169"/>
    </location>
</feature>
<dbReference type="PANTHER" id="PTHR10846:SF73">
    <property type="entry name" value="SODIUM_CALCIUM EXCHANGER MEMBRANE REGION DOMAIN-CONTAINING PROTEIN"/>
    <property type="match status" value="1"/>
</dbReference>
<evidence type="ECO:0000256" key="3">
    <source>
        <dbReference type="ARBA" id="ARBA00022449"/>
    </source>
</evidence>
<evidence type="ECO:0000256" key="9">
    <source>
        <dbReference type="SAM" id="SignalP"/>
    </source>
</evidence>
<dbReference type="GO" id="GO:0005262">
    <property type="term" value="F:calcium channel activity"/>
    <property type="evidence" value="ECO:0007669"/>
    <property type="project" value="TreeGrafter"/>
</dbReference>
<comment type="caution">
    <text evidence="11">The sequence shown here is derived from an EMBL/GenBank/DDBJ whole genome shotgun (WGS) entry which is preliminary data.</text>
</comment>
<dbReference type="EMBL" id="JAODUP010000649">
    <property type="protein sequence ID" value="KAK2145890.1"/>
    <property type="molecule type" value="Genomic_DNA"/>
</dbReference>
<keyword evidence="4" id="KW-0813">Transport</keyword>
<feature type="transmembrane region" description="Helical" evidence="8">
    <location>
        <begin position="137"/>
        <end position="163"/>
    </location>
</feature>
<gene>
    <name evidence="11" type="ORF">LSH36_649g01031</name>
</gene>
<evidence type="ECO:0000256" key="4">
    <source>
        <dbReference type="ARBA" id="ARBA00022568"/>
    </source>
</evidence>
<organism evidence="11 12">
    <name type="scientific">Paralvinella palmiformis</name>
    <dbReference type="NCBI Taxonomy" id="53620"/>
    <lineage>
        <taxon>Eukaryota</taxon>
        <taxon>Metazoa</taxon>
        <taxon>Spiralia</taxon>
        <taxon>Lophotrochozoa</taxon>
        <taxon>Annelida</taxon>
        <taxon>Polychaeta</taxon>
        <taxon>Sedentaria</taxon>
        <taxon>Canalipalpata</taxon>
        <taxon>Terebellida</taxon>
        <taxon>Terebelliformia</taxon>
        <taxon>Alvinellidae</taxon>
        <taxon>Paralvinella</taxon>
    </lineage>
</organism>
<evidence type="ECO:0000256" key="7">
    <source>
        <dbReference type="ARBA" id="ARBA00023136"/>
    </source>
</evidence>
<dbReference type="PANTHER" id="PTHR10846">
    <property type="entry name" value="SODIUM/POTASSIUM/CALCIUM EXCHANGER"/>
    <property type="match status" value="1"/>
</dbReference>
<evidence type="ECO:0000256" key="8">
    <source>
        <dbReference type="SAM" id="Phobius"/>
    </source>
</evidence>
<dbReference type="AlphaFoldDB" id="A0AAD9J4V3"/>
<dbReference type="Proteomes" id="UP001208570">
    <property type="component" value="Unassembled WGS sequence"/>
</dbReference>
<dbReference type="Gene3D" id="1.20.1420.30">
    <property type="entry name" value="NCX, central ion-binding region"/>
    <property type="match status" value="1"/>
</dbReference>
<feature type="transmembrane region" description="Helical" evidence="8">
    <location>
        <begin position="264"/>
        <end position="289"/>
    </location>
</feature>
<sequence length="318" mass="35092">MVLLAILLPVMLLEVITVSLISGVAEAEMLSRDSVISGRHLLQDVSVLNCTPRSIHQFPDDFMTEVQRKRGGIAFHIFLTLYVFAATAIACDDFFVPSLEKLVEDVAGATFMAAGSSAPEFFAAVIGISFAQSDIGLSTIVGSAVFNLLFVNAICGLFAGMLIKNNEFTLANDTKKPLLAEQILRPGDVISTDMKKTKDNYGIYGTLENSHPGNVEEEQNEYDSLLTSPKGCCKRFIWLMMLPCSFLMVFTIPDFRRGGFWAKLYPLTFFFSIVWIAGLCYVMVWMVTITGTSPMLIERLCALQLQCAKLYALPISGR</sequence>
<dbReference type="InterPro" id="IPR004837">
    <property type="entry name" value="NaCa_Exmemb"/>
</dbReference>
<keyword evidence="4" id="KW-0106">Calcium</keyword>
<dbReference type="InterPro" id="IPR004481">
    <property type="entry name" value="K/Na/Ca-exchanger"/>
</dbReference>
<evidence type="ECO:0000313" key="11">
    <source>
        <dbReference type="EMBL" id="KAK2145890.1"/>
    </source>
</evidence>
<name>A0AAD9J4V3_9ANNE</name>
<feature type="transmembrane region" description="Helical" evidence="8">
    <location>
        <begin position="236"/>
        <end position="252"/>
    </location>
</feature>
<keyword evidence="4" id="KW-0406">Ion transport</keyword>
<comment type="similarity">
    <text evidence="2">Belongs to the Ca(2+):cation antiporter (CaCA) (TC 2.A.19) family. SLC24A subfamily.</text>
</comment>
<evidence type="ECO:0000256" key="1">
    <source>
        <dbReference type="ARBA" id="ARBA00004141"/>
    </source>
</evidence>
<feature type="transmembrane region" description="Helical" evidence="8">
    <location>
        <begin position="108"/>
        <end position="131"/>
    </location>
</feature>
<keyword evidence="12" id="KW-1185">Reference proteome</keyword>
<dbReference type="InterPro" id="IPR044880">
    <property type="entry name" value="NCX_ion-bd_dom_sf"/>
</dbReference>
<proteinExistence type="inferred from homology"/>
<dbReference type="Pfam" id="PF01699">
    <property type="entry name" value="Na_Ca_ex"/>
    <property type="match status" value="1"/>
</dbReference>
<keyword evidence="6 8" id="KW-1133">Transmembrane helix</keyword>
<keyword evidence="9" id="KW-0732">Signal</keyword>
<feature type="transmembrane region" description="Helical" evidence="8">
    <location>
        <begin position="73"/>
        <end position="96"/>
    </location>
</feature>
<evidence type="ECO:0000256" key="6">
    <source>
        <dbReference type="ARBA" id="ARBA00022989"/>
    </source>
</evidence>
<evidence type="ECO:0000256" key="2">
    <source>
        <dbReference type="ARBA" id="ARBA00005364"/>
    </source>
</evidence>
<keyword evidence="7 8" id="KW-0472">Membrane</keyword>
<comment type="subcellular location">
    <subcellularLocation>
        <location evidence="1">Membrane</location>
        <topology evidence="1">Multi-pass membrane protein</topology>
    </subcellularLocation>
</comment>
<evidence type="ECO:0000259" key="10">
    <source>
        <dbReference type="Pfam" id="PF01699"/>
    </source>
</evidence>
<keyword evidence="3" id="KW-0050">Antiport</keyword>
<evidence type="ECO:0000256" key="5">
    <source>
        <dbReference type="ARBA" id="ARBA00022692"/>
    </source>
</evidence>
<protein>
    <recommendedName>
        <fullName evidence="10">Sodium/calcium exchanger membrane region domain-containing protein</fullName>
    </recommendedName>
</protein>
<feature type="chain" id="PRO_5042038879" description="Sodium/calcium exchanger membrane region domain-containing protein" evidence="9">
    <location>
        <begin position="28"/>
        <end position="318"/>
    </location>
</feature>
<reference evidence="11" key="1">
    <citation type="journal article" date="2023" name="Mol. Biol. Evol.">
        <title>Third-Generation Sequencing Reveals the Adaptive Role of the Epigenome in Three Deep-Sea Polychaetes.</title>
        <authorList>
            <person name="Perez M."/>
            <person name="Aroh O."/>
            <person name="Sun Y."/>
            <person name="Lan Y."/>
            <person name="Juniper S.K."/>
            <person name="Young C.R."/>
            <person name="Angers B."/>
            <person name="Qian P.Y."/>
        </authorList>
    </citation>
    <scope>NUCLEOTIDE SEQUENCE</scope>
    <source>
        <strain evidence="11">P08H-3</strain>
    </source>
</reference>
<dbReference type="GO" id="GO:0005886">
    <property type="term" value="C:plasma membrane"/>
    <property type="evidence" value="ECO:0007669"/>
    <property type="project" value="TreeGrafter"/>
</dbReference>
<keyword evidence="5 8" id="KW-0812">Transmembrane</keyword>
<evidence type="ECO:0000313" key="12">
    <source>
        <dbReference type="Proteomes" id="UP001208570"/>
    </source>
</evidence>
<accession>A0AAD9J4V3</accession>
<keyword evidence="4" id="KW-0109">Calcium transport</keyword>
<dbReference type="GO" id="GO:0006874">
    <property type="term" value="P:intracellular calcium ion homeostasis"/>
    <property type="evidence" value="ECO:0007669"/>
    <property type="project" value="TreeGrafter"/>
</dbReference>
<dbReference type="GO" id="GO:0008273">
    <property type="term" value="F:calcium, potassium:sodium antiporter activity"/>
    <property type="evidence" value="ECO:0007669"/>
    <property type="project" value="TreeGrafter"/>
</dbReference>
<feature type="signal peptide" evidence="9">
    <location>
        <begin position="1"/>
        <end position="27"/>
    </location>
</feature>